<sequence length="158" mass="18611">MGNKGPTSYLKVFEDFDRLRRYAWGATTLTYLFRSLYKFVIKKKSYFSGVGHLSITTLLPDDEVRKVRVDETRAKLWRPPVPKKNPSNIKTYYRQEMDLLDSSKQPYIMEPNDGQMNRDEWESSSYAFTSAMCNSYLICDNIAKRYLPKRVPRQLSLK</sequence>
<keyword evidence="3" id="KW-1185">Reference proteome</keyword>
<dbReference type="InterPro" id="IPR044824">
    <property type="entry name" value="MAIN-like"/>
</dbReference>
<dbReference type="HOGENOM" id="CLU_1671685_0_0_1"/>
<dbReference type="AlphaFoldDB" id="W1PGP1"/>
<dbReference type="PANTHER" id="PTHR46033:SF1">
    <property type="entry name" value="PROTEIN MAIN-LIKE 2"/>
    <property type="match status" value="1"/>
</dbReference>
<dbReference type="Gramene" id="ERN06874">
    <property type="protein sequence ID" value="ERN06874"/>
    <property type="gene ID" value="AMTR_s00005p00248350"/>
</dbReference>
<dbReference type="Pfam" id="PF10536">
    <property type="entry name" value="PMD"/>
    <property type="match status" value="1"/>
</dbReference>
<dbReference type="GO" id="GO:0010073">
    <property type="term" value="P:meristem maintenance"/>
    <property type="evidence" value="ECO:0007669"/>
    <property type="project" value="InterPro"/>
</dbReference>
<reference evidence="3" key="1">
    <citation type="journal article" date="2013" name="Science">
        <title>The Amborella genome and the evolution of flowering plants.</title>
        <authorList>
            <consortium name="Amborella Genome Project"/>
        </authorList>
    </citation>
    <scope>NUCLEOTIDE SEQUENCE [LARGE SCALE GENOMIC DNA]</scope>
</reference>
<name>W1PGP1_AMBTC</name>
<dbReference type="PANTHER" id="PTHR46033">
    <property type="entry name" value="PROTEIN MAIN-LIKE 2"/>
    <property type="match status" value="1"/>
</dbReference>
<dbReference type="InterPro" id="IPR019557">
    <property type="entry name" value="AminoTfrase-like_pln_mobile"/>
</dbReference>
<dbReference type="EMBL" id="KI393866">
    <property type="protein sequence ID" value="ERN06874.1"/>
    <property type="molecule type" value="Genomic_DNA"/>
</dbReference>
<dbReference type="Proteomes" id="UP000017836">
    <property type="component" value="Unassembled WGS sequence"/>
</dbReference>
<accession>W1PGP1</accession>
<evidence type="ECO:0000313" key="2">
    <source>
        <dbReference type="EMBL" id="ERN06874.1"/>
    </source>
</evidence>
<evidence type="ECO:0000259" key="1">
    <source>
        <dbReference type="Pfam" id="PF10536"/>
    </source>
</evidence>
<evidence type="ECO:0000313" key="3">
    <source>
        <dbReference type="Proteomes" id="UP000017836"/>
    </source>
</evidence>
<gene>
    <name evidence="2" type="ORF">AMTR_s00005p00248350</name>
</gene>
<feature type="domain" description="Aminotransferase-like plant mobile" evidence="1">
    <location>
        <begin position="6"/>
        <end position="155"/>
    </location>
</feature>
<proteinExistence type="predicted"/>
<protein>
    <recommendedName>
        <fullName evidence="1">Aminotransferase-like plant mobile domain-containing protein</fullName>
    </recommendedName>
</protein>
<organism evidence="2 3">
    <name type="scientific">Amborella trichopoda</name>
    <dbReference type="NCBI Taxonomy" id="13333"/>
    <lineage>
        <taxon>Eukaryota</taxon>
        <taxon>Viridiplantae</taxon>
        <taxon>Streptophyta</taxon>
        <taxon>Embryophyta</taxon>
        <taxon>Tracheophyta</taxon>
        <taxon>Spermatophyta</taxon>
        <taxon>Magnoliopsida</taxon>
        <taxon>Amborellales</taxon>
        <taxon>Amborellaceae</taxon>
        <taxon>Amborella</taxon>
    </lineage>
</organism>